<dbReference type="Pfam" id="PF02096">
    <property type="entry name" value="60KD_IMP"/>
    <property type="match status" value="1"/>
</dbReference>
<accession>A0A1S3KAR7</accession>
<feature type="compositionally biased region" description="Basic and acidic residues" evidence="10">
    <location>
        <begin position="393"/>
        <end position="416"/>
    </location>
</feature>
<sequence length="436" mass="49806">MNMFRIGRRRIHHHVIFSDLRSSSRPLISRNGAAIFNSVPARFQRSHFGGQQQEVISEGTYLNPPVDIVDTPLETLAEPSLQSLGLASYWPSGWVQSFLETLHVQYDMPWWGAIALGTICLRILIFPLMVISRRSLIEMLNVMPQIQKFQDKMAKALEDNDMVTYMEELQKLQMLHRDVGVSPFRCFLVPIVQVPIFLSVFSAMRGMVSLPVESLKMGGLWWFKDLTVADPIFALPSATALTMWLTLKLGSEAPPLDVNAQKMLKYFLYGMPVMLFCVTATFPSAMLVYWFTQNVISLCQGAVLKIPAVETKLKMPKLIKHEAQENAETPWGKKGFKEAYQEAMKQHKVLHEVAQRQEMGQSQEDIVKMMSKQNFADQGLKNETQQINEEIGENEKNNTLKLDENEDLEKFDRSTVSEKNGSQNRDDLNEKSKSRR</sequence>
<dbReference type="InterPro" id="IPR028055">
    <property type="entry name" value="YidC/Oxa/ALB_C"/>
</dbReference>
<dbReference type="InParanoid" id="A0A1S3KAR7"/>
<feature type="compositionally biased region" description="Basic and acidic residues" evidence="10">
    <location>
        <begin position="424"/>
        <end position="436"/>
    </location>
</feature>
<dbReference type="CDD" id="cd20069">
    <property type="entry name" value="5TM_Oxa1-like"/>
    <property type="match status" value="1"/>
</dbReference>
<dbReference type="RefSeq" id="XP_013419582.1">
    <property type="nucleotide sequence ID" value="XM_013564128.2"/>
</dbReference>
<reference evidence="14" key="1">
    <citation type="submission" date="2025-08" db="UniProtKB">
        <authorList>
            <consortium name="RefSeq"/>
        </authorList>
    </citation>
    <scope>IDENTIFICATION</scope>
    <source>
        <tissue evidence="14">Gonads</tissue>
    </source>
</reference>
<dbReference type="NCBIfam" id="TIGR03592">
    <property type="entry name" value="yidC_oxa1_cterm"/>
    <property type="match status" value="1"/>
</dbReference>
<evidence type="ECO:0000256" key="6">
    <source>
        <dbReference type="ARBA" id="ARBA00022989"/>
    </source>
</evidence>
<keyword evidence="13" id="KW-1185">Reference proteome</keyword>
<dbReference type="OrthoDB" id="2148490at2759"/>
<feature type="domain" description="Membrane insertase YidC/Oxa/ALB C-terminal" evidence="12">
    <location>
        <begin position="110"/>
        <end position="304"/>
    </location>
</feature>
<organism evidence="13 14">
    <name type="scientific">Lingula anatina</name>
    <name type="common">Brachiopod</name>
    <name type="synonym">Lingula unguis</name>
    <dbReference type="NCBI Taxonomy" id="7574"/>
    <lineage>
        <taxon>Eukaryota</taxon>
        <taxon>Metazoa</taxon>
        <taxon>Spiralia</taxon>
        <taxon>Lophotrochozoa</taxon>
        <taxon>Brachiopoda</taxon>
        <taxon>Linguliformea</taxon>
        <taxon>Lingulata</taxon>
        <taxon>Lingulida</taxon>
        <taxon>Linguloidea</taxon>
        <taxon>Lingulidae</taxon>
        <taxon>Lingula</taxon>
    </lineage>
</organism>
<dbReference type="PANTHER" id="PTHR12428">
    <property type="entry name" value="OXA1"/>
    <property type="match status" value="1"/>
</dbReference>
<evidence type="ECO:0000256" key="2">
    <source>
        <dbReference type="ARBA" id="ARBA00009877"/>
    </source>
</evidence>
<dbReference type="STRING" id="7574.A0A1S3KAR7"/>
<feature type="region of interest" description="Disordered" evidence="10">
    <location>
        <begin position="377"/>
        <end position="436"/>
    </location>
</feature>
<evidence type="ECO:0000256" key="9">
    <source>
        <dbReference type="RuleBase" id="RU003945"/>
    </source>
</evidence>
<evidence type="ECO:0000256" key="10">
    <source>
        <dbReference type="SAM" id="MobiDB-lite"/>
    </source>
</evidence>
<evidence type="ECO:0000256" key="7">
    <source>
        <dbReference type="ARBA" id="ARBA00023128"/>
    </source>
</evidence>
<dbReference type="GO" id="GO:0005743">
    <property type="term" value="C:mitochondrial inner membrane"/>
    <property type="evidence" value="ECO:0007669"/>
    <property type="project" value="UniProtKB-SubCell"/>
</dbReference>
<keyword evidence="6 11" id="KW-1133">Transmembrane helix</keyword>
<comment type="similarity">
    <text evidence="2 9">Belongs to the OXA1/ALB3/YidC family.</text>
</comment>
<keyword evidence="8 11" id="KW-0472">Membrane</keyword>
<dbReference type="GO" id="GO:0032977">
    <property type="term" value="F:membrane insertase activity"/>
    <property type="evidence" value="ECO:0007669"/>
    <property type="project" value="InterPro"/>
</dbReference>
<evidence type="ECO:0000313" key="14">
    <source>
        <dbReference type="RefSeq" id="XP_013419582.1"/>
    </source>
</evidence>
<feature type="transmembrane region" description="Helical" evidence="11">
    <location>
        <begin position="110"/>
        <end position="131"/>
    </location>
</feature>
<evidence type="ECO:0000313" key="13">
    <source>
        <dbReference type="Proteomes" id="UP000085678"/>
    </source>
</evidence>
<keyword evidence="7" id="KW-0496">Mitochondrion</keyword>
<feature type="transmembrane region" description="Helical" evidence="11">
    <location>
        <begin position="187"/>
        <end position="208"/>
    </location>
</feature>
<dbReference type="PANTHER" id="PTHR12428:SF66">
    <property type="entry name" value="MITOCHONDRIAL INNER MEMBRANE PROTEIN OXA1L"/>
    <property type="match status" value="1"/>
</dbReference>
<evidence type="ECO:0000259" key="12">
    <source>
        <dbReference type="Pfam" id="PF02096"/>
    </source>
</evidence>
<dbReference type="AlphaFoldDB" id="A0A1S3KAR7"/>
<dbReference type="KEGG" id="lak:106180213"/>
<feature type="transmembrane region" description="Helical" evidence="11">
    <location>
        <begin position="267"/>
        <end position="291"/>
    </location>
</feature>
<name>A0A1S3KAR7_LINAN</name>
<evidence type="ECO:0000256" key="4">
    <source>
        <dbReference type="ARBA" id="ARBA00022792"/>
    </source>
</evidence>
<dbReference type="Proteomes" id="UP000085678">
    <property type="component" value="Unplaced"/>
</dbReference>
<evidence type="ECO:0000256" key="5">
    <source>
        <dbReference type="ARBA" id="ARBA00022946"/>
    </source>
</evidence>
<dbReference type="InterPro" id="IPR001708">
    <property type="entry name" value="YidC/ALB3/OXA1/COX18"/>
</dbReference>
<gene>
    <name evidence="14" type="primary">LOC106180213</name>
</gene>
<evidence type="ECO:0000256" key="1">
    <source>
        <dbReference type="ARBA" id="ARBA00004448"/>
    </source>
</evidence>
<keyword evidence="4" id="KW-0999">Mitochondrion inner membrane</keyword>
<proteinExistence type="inferred from homology"/>
<dbReference type="GO" id="GO:0032979">
    <property type="term" value="P:protein insertion into mitochondrial inner membrane from matrix"/>
    <property type="evidence" value="ECO:0007669"/>
    <property type="project" value="TreeGrafter"/>
</dbReference>
<evidence type="ECO:0000256" key="11">
    <source>
        <dbReference type="SAM" id="Phobius"/>
    </source>
</evidence>
<protein>
    <submittedName>
        <fullName evidence="14">LOW QUALITY PROTEIN: mitochondrial inner membrane protein OXA1L-like</fullName>
    </submittedName>
</protein>
<dbReference type="GeneID" id="106180213"/>
<keyword evidence="3 9" id="KW-0812">Transmembrane</keyword>
<evidence type="ECO:0000256" key="3">
    <source>
        <dbReference type="ARBA" id="ARBA00022692"/>
    </source>
</evidence>
<evidence type="ECO:0000256" key="8">
    <source>
        <dbReference type="ARBA" id="ARBA00023136"/>
    </source>
</evidence>
<keyword evidence="5" id="KW-0809">Transit peptide</keyword>
<comment type="subcellular location">
    <subcellularLocation>
        <location evidence="9">Membrane</location>
        <topology evidence="9">Multi-pass membrane protein</topology>
    </subcellularLocation>
    <subcellularLocation>
        <location evidence="1">Mitochondrion inner membrane</location>
        <topology evidence="1">Multi-pass membrane protein</topology>
    </subcellularLocation>
</comment>